<feature type="domain" description="Mce/MlaD" evidence="9">
    <location>
        <begin position="42"/>
        <end position="133"/>
    </location>
</feature>
<comment type="caution">
    <text evidence="10">The sequence shown here is derived from an EMBL/GenBank/DDBJ whole genome shotgun (WGS) entry which is preliminary data.</text>
</comment>
<evidence type="ECO:0000256" key="6">
    <source>
        <dbReference type="ARBA" id="ARBA00023136"/>
    </source>
</evidence>
<evidence type="ECO:0000256" key="4">
    <source>
        <dbReference type="ARBA" id="ARBA00022692"/>
    </source>
</evidence>
<keyword evidence="11" id="KW-1185">Reference proteome</keyword>
<keyword evidence="7" id="KW-0175">Coiled coil</keyword>
<evidence type="ECO:0000256" key="3">
    <source>
        <dbReference type="ARBA" id="ARBA00022519"/>
    </source>
</evidence>
<dbReference type="AlphaFoldDB" id="A0A640WCZ9"/>
<dbReference type="NCBIfam" id="NF008070">
    <property type="entry name" value="PRK10807.1"/>
    <property type="match status" value="1"/>
</dbReference>
<evidence type="ECO:0000256" key="7">
    <source>
        <dbReference type="SAM" id="Coils"/>
    </source>
</evidence>
<dbReference type="EMBL" id="VTPX01000006">
    <property type="protein sequence ID" value="KAA0017880.1"/>
    <property type="molecule type" value="Genomic_DNA"/>
</dbReference>
<reference evidence="10 11" key="1">
    <citation type="submission" date="2019-08" db="EMBL/GenBank/DDBJ databases">
        <title>Bioinformatics analysis of the strain L3 and L5.</title>
        <authorList>
            <person name="Li X."/>
        </authorList>
    </citation>
    <scope>NUCLEOTIDE SEQUENCE [LARGE SCALE GENOMIC DNA]</scope>
    <source>
        <strain evidence="10 11">L3</strain>
    </source>
</reference>
<gene>
    <name evidence="10" type="primary">pqiB</name>
    <name evidence="10" type="ORF">F0A16_12500</name>
</gene>
<dbReference type="Proteomes" id="UP000466024">
    <property type="component" value="Unassembled WGS sequence"/>
</dbReference>
<organism evidence="10 11">
    <name type="scientific">Salinicola corii</name>
    <dbReference type="NCBI Taxonomy" id="2606937"/>
    <lineage>
        <taxon>Bacteria</taxon>
        <taxon>Pseudomonadati</taxon>
        <taxon>Pseudomonadota</taxon>
        <taxon>Gammaproteobacteria</taxon>
        <taxon>Oceanospirillales</taxon>
        <taxon>Halomonadaceae</taxon>
        <taxon>Salinicola</taxon>
    </lineage>
</organism>
<proteinExistence type="predicted"/>
<evidence type="ECO:0000313" key="11">
    <source>
        <dbReference type="Proteomes" id="UP000466024"/>
    </source>
</evidence>
<evidence type="ECO:0000256" key="1">
    <source>
        <dbReference type="ARBA" id="ARBA00004533"/>
    </source>
</evidence>
<evidence type="ECO:0000256" key="8">
    <source>
        <dbReference type="SAM" id="Phobius"/>
    </source>
</evidence>
<feature type="coiled-coil region" evidence="7">
    <location>
        <begin position="419"/>
        <end position="462"/>
    </location>
</feature>
<dbReference type="PANTHER" id="PTHR30462:SF2">
    <property type="entry name" value="INTERMEMBRANE TRANSPORT PROTEIN PQIB"/>
    <property type="match status" value="1"/>
</dbReference>
<feature type="domain" description="Mce/MlaD" evidence="9">
    <location>
        <begin position="160"/>
        <end position="217"/>
    </location>
</feature>
<protein>
    <submittedName>
        <fullName evidence="10">Intermembrane transport protein PqiB</fullName>
    </submittedName>
</protein>
<evidence type="ECO:0000256" key="5">
    <source>
        <dbReference type="ARBA" id="ARBA00022989"/>
    </source>
</evidence>
<evidence type="ECO:0000259" key="9">
    <source>
        <dbReference type="Pfam" id="PF02470"/>
    </source>
</evidence>
<comment type="subcellular location">
    <subcellularLocation>
        <location evidence="1">Cell inner membrane</location>
    </subcellularLocation>
</comment>
<dbReference type="GO" id="GO:0005886">
    <property type="term" value="C:plasma membrane"/>
    <property type="evidence" value="ECO:0007669"/>
    <property type="project" value="UniProtKB-SubCell"/>
</dbReference>
<dbReference type="PANTHER" id="PTHR30462">
    <property type="entry name" value="INTERMEMBRANE TRANSPORT PROTEIN PQIB-RELATED"/>
    <property type="match status" value="1"/>
</dbReference>
<dbReference type="Pfam" id="PF02470">
    <property type="entry name" value="MlaD"/>
    <property type="match status" value="3"/>
</dbReference>
<feature type="domain" description="Mce/MlaD" evidence="9">
    <location>
        <begin position="294"/>
        <end position="394"/>
    </location>
</feature>
<evidence type="ECO:0000256" key="2">
    <source>
        <dbReference type="ARBA" id="ARBA00022475"/>
    </source>
</evidence>
<name>A0A640WCZ9_9GAMM</name>
<keyword evidence="3" id="KW-0997">Cell inner membrane</keyword>
<keyword evidence="2" id="KW-1003">Cell membrane</keyword>
<dbReference type="RefSeq" id="WP_149435728.1">
    <property type="nucleotide sequence ID" value="NZ_VTPX01000006.1"/>
</dbReference>
<dbReference type="InterPro" id="IPR003399">
    <property type="entry name" value="Mce/MlaD"/>
</dbReference>
<accession>A0A640WCZ9</accession>
<evidence type="ECO:0000313" key="10">
    <source>
        <dbReference type="EMBL" id="KAA0017880.1"/>
    </source>
</evidence>
<dbReference type="InterPro" id="IPR051800">
    <property type="entry name" value="PqiA-PqiB_transport"/>
</dbReference>
<sequence length="550" mass="60832">MPDSMQRAKRVSQSRLSPIWIVPLLAALIGAWMVWDNISSRGPLITLNMENAEGIEAGKTLIKTRNVEVGHVEAVRLSDDLSHTVVTARMSNDAARMLNTETRFWVVKPRIGREGISGLNTVLSGAYIQLAPGKSDEPQDSFDVLEQPPVAPPDAPGLRINLVSQVGNSLSAGDPVTYQGYTVGRVESTDFDPEKREMRHRIFIQAPYDSLVTDTTRFWSSSGIDVQLDSEGVNVNLDSFETLISGGVTFGVPEDVARGNAAKQDATYTLYNNEESAREGTYDQYIEYALLVDDTVRGLSRGAPVEYRGVRVGTVVSVPWHFTAPQPDTLTQFAIPVLIRIEPQRLESNEDVNDDIDDQEVRERFETMFKKYGLRATLKAGNLLTGALFVDLNFSQDAEPYKSMTFDGKPVFPTVSGGFAQIEQKISNLLDKLNGLQVEPILDSLDQTMQTSQQTLEEVRQIAESVNAIVSDPATQQLPGSLNDTLQELQNTLNGFSSGSSGYRQLNDTLKQLEILMRDLQPVAKTLREQPNALIFDREVQTDPVPRAPQ</sequence>
<keyword evidence="4 8" id="KW-0812">Transmembrane</keyword>
<keyword evidence="6 8" id="KW-0472">Membrane</keyword>
<keyword evidence="5 8" id="KW-1133">Transmembrane helix</keyword>
<feature type="transmembrane region" description="Helical" evidence="8">
    <location>
        <begin position="16"/>
        <end position="35"/>
    </location>
</feature>